<dbReference type="Gene3D" id="3.30.930.10">
    <property type="entry name" value="Bira Bifunctional Protein, Domain 2"/>
    <property type="match status" value="1"/>
</dbReference>
<dbReference type="GO" id="GO:0033819">
    <property type="term" value="F:lipoyl(octanoyl) transferase activity"/>
    <property type="evidence" value="ECO:0007669"/>
    <property type="project" value="UniProtKB-EC"/>
</dbReference>
<comment type="pathway">
    <text evidence="1">Protein modification; protein lipoylation via endogenous pathway; protein N(6)-(lipoyl)lysine from octanoyl-[acyl-carrier-protein]: step 1/2.</text>
</comment>
<evidence type="ECO:0000313" key="8">
    <source>
        <dbReference type="EMBL" id="CCA77875.1"/>
    </source>
</evidence>
<gene>
    <name evidence="8" type="ORF">PIIN_00521</name>
</gene>
<dbReference type="OrthoDB" id="19908at2759"/>
<dbReference type="eggNOG" id="KOG0325">
    <property type="taxonomic scope" value="Eukaryota"/>
</dbReference>
<dbReference type="InParanoid" id="G4U2P6"/>
<dbReference type="PROSITE" id="PS51733">
    <property type="entry name" value="BPL_LPL_CATALYTIC"/>
    <property type="match status" value="1"/>
</dbReference>
<dbReference type="InterPro" id="IPR045864">
    <property type="entry name" value="aa-tRNA-synth_II/BPL/LPL"/>
</dbReference>
<dbReference type="SUPFAM" id="SSF55681">
    <property type="entry name" value="Class II aaRS and biotin synthetases"/>
    <property type="match status" value="1"/>
</dbReference>
<name>G4U2P6_SERID</name>
<dbReference type="NCBIfam" id="TIGR00214">
    <property type="entry name" value="lipB"/>
    <property type="match status" value="1"/>
</dbReference>
<dbReference type="EMBL" id="CAFZ01001876">
    <property type="protein sequence ID" value="CCA77875.1"/>
    <property type="molecule type" value="Genomic_DNA"/>
</dbReference>
<organism evidence="8 9">
    <name type="scientific">Serendipita indica (strain DSM 11827)</name>
    <name type="common">Root endophyte fungus</name>
    <name type="synonym">Piriformospora indica</name>
    <dbReference type="NCBI Taxonomy" id="1109443"/>
    <lineage>
        <taxon>Eukaryota</taxon>
        <taxon>Fungi</taxon>
        <taxon>Dikarya</taxon>
        <taxon>Basidiomycota</taxon>
        <taxon>Agaricomycotina</taxon>
        <taxon>Agaricomycetes</taxon>
        <taxon>Sebacinales</taxon>
        <taxon>Serendipitaceae</taxon>
        <taxon>Serendipita</taxon>
    </lineage>
</organism>
<evidence type="ECO:0000313" key="9">
    <source>
        <dbReference type="Proteomes" id="UP000007148"/>
    </source>
</evidence>
<keyword evidence="4" id="KW-0808">Transferase</keyword>
<keyword evidence="9" id="KW-1185">Reference proteome</keyword>
<dbReference type="InterPro" id="IPR004143">
    <property type="entry name" value="BPL_LPL_catalytic"/>
</dbReference>
<dbReference type="AlphaFoldDB" id="G4U2P6"/>
<dbReference type="EC" id="2.3.1.181" evidence="3"/>
<dbReference type="PROSITE" id="PS01313">
    <property type="entry name" value="LIPB"/>
    <property type="match status" value="1"/>
</dbReference>
<dbReference type="OMA" id="PPMGIRD"/>
<dbReference type="PANTHER" id="PTHR10993">
    <property type="entry name" value="OCTANOYLTRANSFERASE"/>
    <property type="match status" value="1"/>
</dbReference>
<protein>
    <recommendedName>
        <fullName evidence="3">lipoyl(octanoyl) transferase</fullName>
        <ecNumber evidence="3">2.3.1.181</ecNumber>
    </recommendedName>
</protein>
<dbReference type="InterPro" id="IPR000544">
    <property type="entry name" value="Octanoyltransferase"/>
</dbReference>
<evidence type="ECO:0000256" key="2">
    <source>
        <dbReference type="ARBA" id="ARBA00007907"/>
    </source>
</evidence>
<dbReference type="InterPro" id="IPR020605">
    <property type="entry name" value="Octanoyltransferase_CS"/>
</dbReference>
<feature type="region of interest" description="Disordered" evidence="6">
    <location>
        <begin position="32"/>
        <end position="52"/>
    </location>
</feature>
<evidence type="ECO:0000256" key="5">
    <source>
        <dbReference type="ARBA" id="ARBA00023315"/>
    </source>
</evidence>
<evidence type="ECO:0000256" key="1">
    <source>
        <dbReference type="ARBA" id="ARBA00004821"/>
    </source>
</evidence>
<dbReference type="Proteomes" id="UP000007148">
    <property type="component" value="Unassembled WGS sequence"/>
</dbReference>
<dbReference type="PANTHER" id="PTHR10993:SF7">
    <property type="entry name" value="LIPOYLTRANSFERASE 2, MITOCHONDRIAL-RELATED"/>
    <property type="match status" value="1"/>
</dbReference>
<proteinExistence type="inferred from homology"/>
<reference evidence="8 9" key="1">
    <citation type="journal article" date="2011" name="PLoS Pathog.">
        <title>Endophytic Life Strategies Decoded by Genome and Transcriptome Analyses of the Mutualistic Root Symbiont Piriformospora indica.</title>
        <authorList>
            <person name="Zuccaro A."/>
            <person name="Lahrmann U."/>
            <person name="Guldener U."/>
            <person name="Langen G."/>
            <person name="Pfiffi S."/>
            <person name="Biedenkopf D."/>
            <person name="Wong P."/>
            <person name="Samans B."/>
            <person name="Grimm C."/>
            <person name="Basiewicz M."/>
            <person name="Murat C."/>
            <person name="Martin F."/>
            <person name="Kogel K.H."/>
        </authorList>
    </citation>
    <scope>NUCLEOTIDE SEQUENCE [LARGE SCALE GENOMIC DNA]</scope>
    <source>
        <strain evidence="8 9">DSM 11827</strain>
    </source>
</reference>
<evidence type="ECO:0000256" key="4">
    <source>
        <dbReference type="ARBA" id="ARBA00022679"/>
    </source>
</evidence>
<keyword evidence="5" id="KW-0012">Acyltransferase</keyword>
<evidence type="ECO:0000256" key="3">
    <source>
        <dbReference type="ARBA" id="ARBA00012334"/>
    </source>
</evidence>
<dbReference type="GO" id="GO:0009249">
    <property type="term" value="P:protein lipoylation"/>
    <property type="evidence" value="ECO:0007669"/>
    <property type="project" value="InterPro"/>
</dbReference>
<dbReference type="HOGENOM" id="CLU_035168_1_2_1"/>
<accession>G4U2P6</accession>
<comment type="similarity">
    <text evidence="2">Belongs to the LipB family.</text>
</comment>
<sequence>MSLRPVLYHIFPKPLPYLPALALQEKIHSIQARSRTTSSTGEKEATQSSLSGSKHPDILLLLEHRPVYTAGRRQDAVALDEERKRLVRSGAEWVATQRGGETTYHGPGQIVGYPLFDLTRMGIRTREHVCRTQTLLKDYLRDRHNVPSFESTHTGVFVSETEKVASIGMQVRHGLTSHGFAINITDEPLRWFDQVVACGLADVRAASAESARAQFTGKRVPLNIREECEVLRDMFGEVYHMPVKSLDEAEVEIWQAVKEVEAVAEQAGEWPREPIQT</sequence>
<evidence type="ECO:0000256" key="6">
    <source>
        <dbReference type="SAM" id="MobiDB-lite"/>
    </source>
</evidence>
<dbReference type="UniPathway" id="UPA00538">
    <property type="reaction ID" value="UER00592"/>
</dbReference>
<evidence type="ECO:0000259" key="7">
    <source>
        <dbReference type="PROSITE" id="PS51733"/>
    </source>
</evidence>
<feature type="domain" description="BPL/LPL catalytic" evidence="7">
    <location>
        <begin position="53"/>
        <end position="243"/>
    </location>
</feature>
<comment type="caution">
    <text evidence="8">The sequence shown here is derived from an EMBL/GenBank/DDBJ whole genome shotgun (WGS) entry which is preliminary data.</text>
</comment>
<dbReference type="Pfam" id="PF21948">
    <property type="entry name" value="LplA-B_cat"/>
    <property type="match status" value="1"/>
</dbReference>
<dbReference type="STRING" id="1109443.G4U2P6"/>